<protein>
    <submittedName>
        <fullName evidence="1">GDSL esterase/lipase</fullName>
    </submittedName>
</protein>
<proteinExistence type="predicted"/>
<dbReference type="Proteomes" id="UP000257109">
    <property type="component" value="Unassembled WGS sequence"/>
</dbReference>
<dbReference type="AlphaFoldDB" id="A0A371FRJ7"/>
<keyword evidence="2" id="KW-1185">Reference proteome</keyword>
<sequence length="162" mass="18428">MEEVDHALTSTTGIEGQSLVSFAEVADSTNSLLTWSAPSELHWNLPGPFLGRIGGPFKIWGLHTFARKNISMESIDFSVEDKDEIERLEAVRMKLQTQIVEEVRANEKLQSDVVRMFQEILHNARFYGFIVLNRGRGIGRNRGQITCLPFQTPCLNKNQYVF</sequence>
<dbReference type="OrthoDB" id="1738598at2759"/>
<dbReference type="STRING" id="157652.A0A371FRJ7"/>
<organism evidence="1 2">
    <name type="scientific">Mucuna pruriens</name>
    <name type="common">Velvet bean</name>
    <name type="synonym">Dolichos pruriens</name>
    <dbReference type="NCBI Taxonomy" id="157652"/>
    <lineage>
        <taxon>Eukaryota</taxon>
        <taxon>Viridiplantae</taxon>
        <taxon>Streptophyta</taxon>
        <taxon>Embryophyta</taxon>
        <taxon>Tracheophyta</taxon>
        <taxon>Spermatophyta</taxon>
        <taxon>Magnoliopsida</taxon>
        <taxon>eudicotyledons</taxon>
        <taxon>Gunneridae</taxon>
        <taxon>Pentapetalae</taxon>
        <taxon>rosids</taxon>
        <taxon>fabids</taxon>
        <taxon>Fabales</taxon>
        <taxon>Fabaceae</taxon>
        <taxon>Papilionoideae</taxon>
        <taxon>50 kb inversion clade</taxon>
        <taxon>NPAAA clade</taxon>
        <taxon>indigoferoid/millettioid clade</taxon>
        <taxon>Phaseoleae</taxon>
        <taxon>Mucuna</taxon>
    </lineage>
</organism>
<evidence type="ECO:0000313" key="1">
    <source>
        <dbReference type="EMBL" id="RDX80955.1"/>
    </source>
</evidence>
<gene>
    <name evidence="1" type="ORF">CR513_38430</name>
</gene>
<comment type="caution">
    <text evidence="1">The sequence shown here is derived from an EMBL/GenBank/DDBJ whole genome shotgun (WGS) entry which is preliminary data.</text>
</comment>
<evidence type="ECO:0000313" key="2">
    <source>
        <dbReference type="Proteomes" id="UP000257109"/>
    </source>
</evidence>
<feature type="non-terminal residue" evidence="1">
    <location>
        <position position="1"/>
    </location>
</feature>
<accession>A0A371FRJ7</accession>
<dbReference type="EMBL" id="QJKJ01008059">
    <property type="protein sequence ID" value="RDX80955.1"/>
    <property type="molecule type" value="Genomic_DNA"/>
</dbReference>
<name>A0A371FRJ7_MUCPR</name>
<reference evidence="1" key="1">
    <citation type="submission" date="2018-05" db="EMBL/GenBank/DDBJ databases">
        <title>Draft genome of Mucuna pruriens seed.</title>
        <authorList>
            <person name="Nnadi N.E."/>
            <person name="Vos R."/>
            <person name="Hasami M.H."/>
            <person name="Devisetty U.K."/>
            <person name="Aguiy J.C."/>
        </authorList>
    </citation>
    <scope>NUCLEOTIDE SEQUENCE [LARGE SCALE GENOMIC DNA]</scope>
    <source>
        <strain evidence="1">JCA_2017</strain>
    </source>
</reference>